<sequence length="150" mass="17017">MNLKEKLSQDLKEAMKAKDEAKVRTVRMLLAAIKNFEVEKMKSATDEDILQIMAKEIKKRKESIELYLKGGREDLAKAEEEEIKIIESYMPQQMSEEEIREFAKKIIEELKLSGPKDVGTAMKAIMSQLKGKADGKLVNKIVTELLSGSN</sequence>
<dbReference type="Proteomes" id="UP000006804">
    <property type="component" value="Chromosome"/>
</dbReference>
<dbReference type="InterPro" id="IPR042184">
    <property type="entry name" value="YqeY/Aim41_N"/>
</dbReference>
<dbReference type="RefSeq" id="WP_013933174.1">
    <property type="nucleotide sequence ID" value="NC_015707.1"/>
</dbReference>
<dbReference type="InterPro" id="IPR003789">
    <property type="entry name" value="Asn/Gln_tRNA_amidoTrase-B-like"/>
</dbReference>
<dbReference type="PANTHER" id="PTHR28055:SF1">
    <property type="entry name" value="ALTERED INHERITANCE OF MITOCHONDRIA PROTEIN 41, MITOCHONDRIAL"/>
    <property type="match status" value="1"/>
</dbReference>
<evidence type="ECO:0000313" key="2">
    <source>
        <dbReference type="Proteomes" id="UP000006804"/>
    </source>
</evidence>
<name>F7YWI6_9THEM</name>
<dbReference type="Pfam" id="PF09424">
    <property type="entry name" value="YqeY"/>
    <property type="match status" value="1"/>
</dbReference>
<dbReference type="Gene3D" id="1.10.1510.10">
    <property type="entry name" value="Uncharacterised protein YqeY/AIM41 PF09424, N-terminal domain"/>
    <property type="match status" value="1"/>
</dbReference>
<dbReference type="KEGG" id="tta:Theth_1926"/>
<dbReference type="STRING" id="688269.Theth_1926"/>
<reference evidence="1 2" key="1">
    <citation type="submission" date="2010-11" db="EMBL/GenBank/DDBJ databases">
        <title>The complete genome of Thermotoga thermarum DSM 5069.</title>
        <authorList>
            <consortium name="US DOE Joint Genome Institute (JGI-PGF)"/>
            <person name="Lucas S."/>
            <person name="Copeland A."/>
            <person name="Lapidus A."/>
            <person name="Bruce D."/>
            <person name="Goodwin L."/>
            <person name="Pitluck S."/>
            <person name="Kyrpides N."/>
            <person name="Mavromatis K."/>
            <person name="Ivanova N."/>
            <person name="Zeytun A."/>
            <person name="Brettin T."/>
            <person name="Detter J.C."/>
            <person name="Tapia R."/>
            <person name="Han C."/>
            <person name="Land M."/>
            <person name="Hauser L."/>
            <person name="Markowitz V."/>
            <person name="Cheng J.-F."/>
            <person name="Hugenholtz P."/>
            <person name="Woyke T."/>
            <person name="Wu D."/>
            <person name="Spring S."/>
            <person name="Schroeder M."/>
            <person name="Brambilla E."/>
            <person name="Klenk H.-P."/>
            <person name="Eisen J.A."/>
        </authorList>
    </citation>
    <scope>NUCLEOTIDE SEQUENCE [LARGE SCALE GENOMIC DNA]</scope>
    <source>
        <strain evidence="1 2">DSM 5069</strain>
    </source>
</reference>
<keyword evidence="2" id="KW-1185">Reference proteome</keyword>
<dbReference type="AlphaFoldDB" id="F7YWI6"/>
<organism evidence="1 2">
    <name type="scientific">Pseudothermotoga thermarum DSM 5069</name>
    <dbReference type="NCBI Taxonomy" id="688269"/>
    <lineage>
        <taxon>Bacteria</taxon>
        <taxon>Thermotogati</taxon>
        <taxon>Thermotogota</taxon>
        <taxon>Thermotogae</taxon>
        <taxon>Thermotogales</taxon>
        <taxon>Thermotogaceae</taxon>
        <taxon>Pseudothermotoga</taxon>
    </lineage>
</organism>
<dbReference type="PATRIC" id="fig|688269.3.peg.1986"/>
<dbReference type="OrthoDB" id="9794041at2"/>
<dbReference type="Gene3D" id="1.10.10.410">
    <property type="match status" value="1"/>
</dbReference>
<dbReference type="GO" id="GO:0016884">
    <property type="term" value="F:carbon-nitrogen ligase activity, with glutamine as amido-N-donor"/>
    <property type="evidence" value="ECO:0007669"/>
    <property type="project" value="InterPro"/>
</dbReference>
<dbReference type="SUPFAM" id="SSF89095">
    <property type="entry name" value="GatB/YqeY motif"/>
    <property type="match status" value="1"/>
</dbReference>
<accession>F7YWI6</accession>
<proteinExistence type="predicted"/>
<dbReference type="PANTHER" id="PTHR28055">
    <property type="entry name" value="ALTERED INHERITANCE OF MITOCHONDRIA PROTEIN 41, MITOCHONDRIAL"/>
    <property type="match status" value="1"/>
</dbReference>
<dbReference type="InterPro" id="IPR019004">
    <property type="entry name" value="YqeY/Aim41"/>
</dbReference>
<gene>
    <name evidence="1" type="ORF">Theth_1926</name>
</gene>
<dbReference type="InterPro" id="IPR023168">
    <property type="entry name" value="GatB_Yqey_C_2"/>
</dbReference>
<protein>
    <submittedName>
        <fullName evidence="1">GatB/YqeY domain-containing protein</fullName>
    </submittedName>
</protein>
<dbReference type="HOGENOM" id="CLU_079430_2_1_0"/>
<dbReference type="EMBL" id="CP002351">
    <property type="protein sequence ID" value="AEH51967.1"/>
    <property type="molecule type" value="Genomic_DNA"/>
</dbReference>
<evidence type="ECO:0000313" key="1">
    <source>
        <dbReference type="EMBL" id="AEH51967.1"/>
    </source>
</evidence>
<dbReference type="eggNOG" id="COG1610">
    <property type="taxonomic scope" value="Bacteria"/>
</dbReference>